<feature type="compositionally biased region" description="Low complexity" evidence="4">
    <location>
        <begin position="854"/>
        <end position="866"/>
    </location>
</feature>
<evidence type="ECO:0000313" key="6">
    <source>
        <dbReference type="EMBL" id="KDR84983.1"/>
    </source>
</evidence>
<dbReference type="GO" id="GO:0005524">
    <property type="term" value="F:ATP binding"/>
    <property type="evidence" value="ECO:0007669"/>
    <property type="project" value="UniProtKB-KW"/>
</dbReference>
<feature type="region of interest" description="Disordered" evidence="4">
    <location>
        <begin position="962"/>
        <end position="1024"/>
    </location>
</feature>
<dbReference type="SMART" id="SM00220">
    <property type="entry name" value="S_TKc"/>
    <property type="match status" value="1"/>
</dbReference>
<dbReference type="Gene3D" id="1.10.510.10">
    <property type="entry name" value="Transferase(Phosphotransferase) domain 1"/>
    <property type="match status" value="1"/>
</dbReference>
<reference evidence="7" key="1">
    <citation type="journal article" date="2014" name="Proc. Natl. Acad. Sci. U.S.A.">
        <title>Extensive sampling of basidiomycete genomes demonstrates inadequacy of the white-rot/brown-rot paradigm for wood decay fungi.</title>
        <authorList>
            <person name="Riley R."/>
            <person name="Salamov A.A."/>
            <person name="Brown D.W."/>
            <person name="Nagy L.G."/>
            <person name="Floudas D."/>
            <person name="Held B.W."/>
            <person name="Levasseur A."/>
            <person name="Lombard V."/>
            <person name="Morin E."/>
            <person name="Otillar R."/>
            <person name="Lindquist E.A."/>
            <person name="Sun H."/>
            <person name="LaButti K.M."/>
            <person name="Schmutz J."/>
            <person name="Jabbour D."/>
            <person name="Luo H."/>
            <person name="Baker S.E."/>
            <person name="Pisabarro A.G."/>
            <person name="Walton J.D."/>
            <person name="Blanchette R.A."/>
            <person name="Henrissat B."/>
            <person name="Martin F."/>
            <person name="Cullen D."/>
            <person name="Hibbett D.S."/>
            <person name="Grigoriev I.V."/>
        </authorList>
    </citation>
    <scope>NUCLEOTIDE SEQUENCE [LARGE SCALE GENOMIC DNA]</scope>
    <source>
        <strain evidence="7">CBS 339.88</strain>
    </source>
</reference>
<feature type="compositionally biased region" description="Basic and acidic residues" evidence="4">
    <location>
        <begin position="679"/>
        <end position="690"/>
    </location>
</feature>
<evidence type="ECO:0000256" key="1">
    <source>
        <dbReference type="ARBA" id="ARBA00022527"/>
    </source>
</evidence>
<feature type="region of interest" description="Disordered" evidence="4">
    <location>
        <begin position="888"/>
        <end position="946"/>
    </location>
</feature>
<evidence type="ECO:0000256" key="3">
    <source>
        <dbReference type="ARBA" id="ARBA00022840"/>
    </source>
</evidence>
<keyword evidence="3" id="KW-0067">ATP-binding</keyword>
<proteinExistence type="predicted"/>
<evidence type="ECO:0000256" key="2">
    <source>
        <dbReference type="ARBA" id="ARBA00022741"/>
    </source>
</evidence>
<dbReference type="InterPro" id="IPR008271">
    <property type="entry name" value="Ser/Thr_kinase_AS"/>
</dbReference>
<dbReference type="OrthoDB" id="2158884at2759"/>
<feature type="compositionally biased region" description="Basic and acidic residues" evidence="4">
    <location>
        <begin position="613"/>
        <end position="631"/>
    </location>
</feature>
<dbReference type="InterPro" id="IPR050117">
    <property type="entry name" value="MAPK"/>
</dbReference>
<feature type="compositionally biased region" description="Polar residues" evidence="4">
    <location>
        <begin position="528"/>
        <end position="542"/>
    </location>
</feature>
<keyword evidence="1" id="KW-0418">Kinase</keyword>
<dbReference type="AlphaFoldDB" id="A0A067U0X6"/>
<feature type="domain" description="Protein kinase" evidence="5">
    <location>
        <begin position="63"/>
        <end position="407"/>
    </location>
</feature>
<feature type="compositionally biased region" description="Basic and acidic residues" evidence="4">
    <location>
        <begin position="732"/>
        <end position="760"/>
    </location>
</feature>
<dbReference type="STRING" id="685588.A0A067U0X6"/>
<dbReference type="Gene3D" id="3.30.200.20">
    <property type="entry name" value="Phosphorylase Kinase, domain 1"/>
    <property type="match status" value="1"/>
</dbReference>
<accession>A0A067U0X6</accession>
<feature type="compositionally biased region" description="Polar residues" evidence="4">
    <location>
        <begin position="705"/>
        <end position="714"/>
    </location>
</feature>
<organism evidence="6 7">
    <name type="scientific">Galerina marginata (strain CBS 339.88)</name>
    <dbReference type="NCBI Taxonomy" id="685588"/>
    <lineage>
        <taxon>Eukaryota</taxon>
        <taxon>Fungi</taxon>
        <taxon>Dikarya</taxon>
        <taxon>Basidiomycota</taxon>
        <taxon>Agaricomycotina</taxon>
        <taxon>Agaricomycetes</taxon>
        <taxon>Agaricomycetidae</taxon>
        <taxon>Agaricales</taxon>
        <taxon>Agaricineae</taxon>
        <taxon>Strophariaceae</taxon>
        <taxon>Galerina</taxon>
    </lineage>
</organism>
<feature type="region of interest" description="Disordered" evidence="4">
    <location>
        <begin position="484"/>
        <end position="631"/>
    </location>
</feature>
<evidence type="ECO:0000256" key="4">
    <source>
        <dbReference type="SAM" id="MobiDB-lite"/>
    </source>
</evidence>
<keyword evidence="1" id="KW-0723">Serine/threonine-protein kinase</keyword>
<feature type="region of interest" description="Disordered" evidence="4">
    <location>
        <begin position="842"/>
        <end position="872"/>
    </location>
</feature>
<feature type="compositionally biased region" description="Pro residues" evidence="4">
    <location>
        <begin position="919"/>
        <end position="928"/>
    </location>
</feature>
<name>A0A067U0X6_GALM3</name>
<dbReference type="Pfam" id="PF00069">
    <property type="entry name" value="Pkinase"/>
    <property type="match status" value="1"/>
</dbReference>
<dbReference type="InterPro" id="IPR000719">
    <property type="entry name" value="Prot_kinase_dom"/>
</dbReference>
<keyword evidence="2" id="KW-0547">Nucleotide-binding</keyword>
<sequence>MPLLIVRPPDGHVQHIPNGHPATPAQQRPPLKAPITVVGIPSVSIHHNRLLVGSSQSSSTRSYTPLKVLGDGSFGTVWLCDWHGTLPPNTPLSPMQCGASARPDWVGKRLVAVKLMKKRWEGGWDECQKLKELESLRAIPYHENVIPLYDFFLLPDTKELYFVFESMEGNLYHLIKARKGRPLAGGLVSSIFRQIVLGLDHIHGNGYFHRDMKPENVLVTTTGLFDYTSVSPVAPPNAPKEKDVVVIIKLADFGLARETKSLPPYTEYVSTRWYRAPEVLLLSRDYSNPVDMWAFGTIMAELVNLRPLFPGSDQADQVQRIYDVLGDPSDTYGIDMFGSQIGGGPWAKGNKLAKAIGFQFPKVEPKDFYSLFERTVPRSLVDCIRDLLRYDPDRRLTSKQCLEHAYLHETTPRSVTVPPALRVSTSNPSMPTYVNGTHSNLSSPQIFPPSHSHSAQNLHHPHQFLDPSITHRIPYPIPISAPHAQPPLPSNSIVTHNEYPPSWPDSSTDYVMASPQEQSPHHPHINGHQPQGATNGQASQGNKLGKLGGLSFPKKPKHSKWGLGMFGGDKSHHNALPPVDETSPAVVYPSRKRAQSSSTGSRSLETSPVRGQPRVDPRDAKRIHDLNKKEAERLHREAELAKRKLASKTGREQARAVLVKRQQMLLKNVGDDPEWGDGPEQREYITESKGKQPSSGPVRRGEGTNGNVGTSTTIGAAAGKFVTHNEPFHPLPDQDREREWRGPPERVAKARRREFDDDHSMSSSDVHSISRMSSISFATVDSDPGPSLLRNRPSLYGISRMTSRSSLRTSFDDFPPSARSSNSFSLEGQLAHDFRTQASVTSHISGSVSPPPLHSLTLSPSMSPSLSPSPPWVQMQQYHKEDLLSRTQSPPYLSISPRFHPHPSPNGLHSPSELHGQLPPLPPSPYHPASPYGYPPSTGHTPKSAKSAINPMFKVVSYKWDSTDGLVPDDSTQPPIPPPPLPPPTGNDESSFPNGLPPFSELEAVAGGEYPPLSPMVFTMPEDV</sequence>
<keyword evidence="7" id="KW-1185">Reference proteome</keyword>
<dbReference type="InterPro" id="IPR011009">
    <property type="entry name" value="Kinase-like_dom_sf"/>
</dbReference>
<gene>
    <name evidence="6" type="ORF">GALMADRAFT_53720</name>
</gene>
<dbReference type="EMBL" id="KL142367">
    <property type="protein sequence ID" value="KDR84983.1"/>
    <property type="molecule type" value="Genomic_DNA"/>
</dbReference>
<dbReference type="GO" id="GO:0004674">
    <property type="term" value="F:protein serine/threonine kinase activity"/>
    <property type="evidence" value="ECO:0007669"/>
    <property type="project" value="UniProtKB-KW"/>
</dbReference>
<protein>
    <recommendedName>
        <fullName evidence="5">Protein kinase domain-containing protein</fullName>
    </recommendedName>
</protein>
<dbReference type="PROSITE" id="PS00108">
    <property type="entry name" value="PROTEIN_KINASE_ST"/>
    <property type="match status" value="1"/>
</dbReference>
<dbReference type="SUPFAM" id="SSF56112">
    <property type="entry name" value="Protein kinase-like (PK-like)"/>
    <property type="match status" value="1"/>
</dbReference>
<feature type="compositionally biased region" description="Pro residues" evidence="4">
    <location>
        <begin position="974"/>
        <end position="985"/>
    </location>
</feature>
<keyword evidence="1" id="KW-0808">Transferase</keyword>
<feature type="compositionally biased region" description="Low complexity" evidence="4">
    <location>
        <begin position="596"/>
        <end position="607"/>
    </location>
</feature>
<dbReference type="Proteomes" id="UP000027222">
    <property type="component" value="Unassembled WGS sequence"/>
</dbReference>
<evidence type="ECO:0000313" key="7">
    <source>
        <dbReference type="Proteomes" id="UP000027222"/>
    </source>
</evidence>
<dbReference type="HOGENOM" id="CLU_009787_0_0_1"/>
<dbReference type="PROSITE" id="PS50011">
    <property type="entry name" value="PROTEIN_KINASE_DOM"/>
    <property type="match status" value="1"/>
</dbReference>
<dbReference type="PANTHER" id="PTHR24055">
    <property type="entry name" value="MITOGEN-ACTIVATED PROTEIN KINASE"/>
    <property type="match status" value="1"/>
</dbReference>
<dbReference type="CDD" id="cd07830">
    <property type="entry name" value="STKc_MAK_like"/>
    <property type="match status" value="1"/>
</dbReference>
<evidence type="ECO:0000259" key="5">
    <source>
        <dbReference type="PROSITE" id="PS50011"/>
    </source>
</evidence>
<feature type="region of interest" description="Disordered" evidence="4">
    <location>
        <begin position="669"/>
        <end position="767"/>
    </location>
</feature>